<evidence type="ECO:0000256" key="1">
    <source>
        <dbReference type="SAM" id="MobiDB-lite"/>
    </source>
</evidence>
<comment type="caution">
    <text evidence="2">The sequence shown here is derived from an EMBL/GenBank/DDBJ whole genome shotgun (WGS) entry which is preliminary data.</text>
</comment>
<feature type="compositionally biased region" description="Basic and acidic residues" evidence="1">
    <location>
        <begin position="30"/>
        <end position="42"/>
    </location>
</feature>
<proteinExistence type="predicted"/>
<evidence type="ECO:0000313" key="3">
    <source>
        <dbReference type="Proteomes" id="UP000019109"/>
    </source>
</evidence>
<dbReference type="RefSeq" id="WP_173400195.1">
    <property type="nucleotide sequence ID" value="NZ_BAVR01000048.1"/>
</dbReference>
<dbReference type="AlphaFoldDB" id="W4V9H6"/>
<dbReference type="Proteomes" id="UP000019109">
    <property type="component" value="Unassembled WGS sequence"/>
</dbReference>
<protein>
    <submittedName>
        <fullName evidence="2">Uncharacterized protein</fullName>
    </submittedName>
</protein>
<feature type="compositionally biased region" description="Basic residues" evidence="1">
    <location>
        <begin position="1"/>
        <end position="10"/>
    </location>
</feature>
<reference evidence="2" key="1">
    <citation type="journal article" date="2014" name="Genome Announc.">
        <title>Draft Genome Sequence of Clostridium straminisolvens Strain JCM 21531T, Isolated from a Cellulose-Degrading Bacterial Community.</title>
        <authorList>
            <person name="Yuki M."/>
            <person name="Oshima K."/>
            <person name="Suda W."/>
            <person name="Sakamoto M."/>
            <person name="Kitamura K."/>
            <person name="Iida T."/>
            <person name="Hattori M."/>
            <person name="Ohkuma M."/>
        </authorList>
    </citation>
    <scope>NUCLEOTIDE SEQUENCE [LARGE SCALE GENOMIC DNA]</scope>
    <source>
        <strain evidence="2">JCM 21531</strain>
    </source>
</reference>
<organism evidence="2 3">
    <name type="scientific">Acetivibrio straminisolvens JCM 21531</name>
    <dbReference type="NCBI Taxonomy" id="1294263"/>
    <lineage>
        <taxon>Bacteria</taxon>
        <taxon>Bacillati</taxon>
        <taxon>Bacillota</taxon>
        <taxon>Clostridia</taxon>
        <taxon>Eubacteriales</taxon>
        <taxon>Oscillospiraceae</taxon>
        <taxon>Acetivibrio</taxon>
    </lineage>
</organism>
<feature type="region of interest" description="Disordered" evidence="1">
    <location>
        <begin position="1"/>
        <end position="50"/>
    </location>
</feature>
<name>W4V9H6_9FIRM</name>
<gene>
    <name evidence="2" type="ORF">JCM21531_3423</name>
</gene>
<accession>W4V9H6</accession>
<sequence length="50" mass="5774">MAKNKNKQKNNIKEAQGKYEFANDQLGENTESRYEELKQDKKAGKKSGKK</sequence>
<dbReference type="EMBL" id="BAVR01000048">
    <property type="protein sequence ID" value="GAE89857.1"/>
    <property type="molecule type" value="Genomic_DNA"/>
</dbReference>
<keyword evidence="3" id="KW-1185">Reference proteome</keyword>
<evidence type="ECO:0000313" key="2">
    <source>
        <dbReference type="EMBL" id="GAE89857.1"/>
    </source>
</evidence>